<dbReference type="EMBL" id="QNBC01000018">
    <property type="protein sequence ID" value="RKX67546.1"/>
    <property type="molecule type" value="Genomic_DNA"/>
</dbReference>
<gene>
    <name evidence="1" type="ORF">DRP44_02275</name>
</gene>
<name>A0A660SBK0_UNCT6</name>
<evidence type="ECO:0000313" key="1">
    <source>
        <dbReference type="EMBL" id="RKX67546.1"/>
    </source>
</evidence>
<reference evidence="1 2" key="1">
    <citation type="submission" date="2018-06" db="EMBL/GenBank/DDBJ databases">
        <title>Extensive metabolic versatility and redundancy in microbially diverse, dynamic hydrothermal sediments.</title>
        <authorList>
            <person name="Dombrowski N."/>
            <person name="Teske A."/>
            <person name="Baker B.J."/>
        </authorList>
    </citation>
    <scope>NUCLEOTIDE SEQUENCE [LARGE SCALE GENOMIC DNA]</scope>
    <source>
        <strain evidence="1">B35_G9</strain>
    </source>
</reference>
<sequence length="218" mass="24806">MKRVLFLFLIFSVGCAPLKKGLLKAPVSNSDYTIDYFFSNISEQNRNFKGLTGTGRITLEEGKYHWSAIFKLYISSRDSAKISIYGPLGMKVFTVFVNGDNVSFDRKTDYEAIANLLKSADLVGNTFTSILSSIPLIDTQTVRIDSTRAIMLQYSDLAWFYSPKAIYPDSLYIKDDSRISTIVKYDTPDNPQKPYSADIYSTVFDAHLKIYFDRVKRL</sequence>
<accession>A0A660SBK0</accession>
<comment type="caution">
    <text evidence="1">The sequence shown here is derived from an EMBL/GenBank/DDBJ whole genome shotgun (WGS) entry which is preliminary data.</text>
</comment>
<dbReference type="Proteomes" id="UP000282321">
    <property type="component" value="Unassembled WGS sequence"/>
</dbReference>
<proteinExistence type="predicted"/>
<protein>
    <submittedName>
        <fullName evidence="1">Uncharacterized protein</fullName>
    </submittedName>
</protein>
<evidence type="ECO:0000313" key="2">
    <source>
        <dbReference type="Proteomes" id="UP000282321"/>
    </source>
</evidence>
<dbReference type="PROSITE" id="PS51257">
    <property type="entry name" value="PROKAR_LIPOPROTEIN"/>
    <property type="match status" value="1"/>
</dbReference>
<dbReference type="AlphaFoldDB" id="A0A660SBK0"/>
<organism evidence="1 2">
    <name type="scientific">candidate division TA06 bacterium</name>
    <dbReference type="NCBI Taxonomy" id="2250710"/>
    <lineage>
        <taxon>Bacteria</taxon>
        <taxon>Bacteria division TA06</taxon>
    </lineage>
</organism>